<dbReference type="KEGG" id="span:AWL63_20040"/>
<evidence type="ECO:0000313" key="2">
    <source>
        <dbReference type="Proteomes" id="UP000094256"/>
    </source>
</evidence>
<evidence type="ECO:0000313" key="1">
    <source>
        <dbReference type="EMBL" id="AOH85903.1"/>
    </source>
</evidence>
<name>A0A1B3ZET2_9SPHN</name>
<dbReference type="EMBL" id="CP014168">
    <property type="protein sequence ID" value="AOH85903.1"/>
    <property type="molecule type" value="Genomic_DNA"/>
</dbReference>
<protein>
    <submittedName>
        <fullName evidence="1">Uncharacterized protein</fullName>
    </submittedName>
</protein>
<dbReference type="AlphaFoldDB" id="A0A1B3ZET2"/>
<accession>A0A1B3ZET2</accession>
<sequence>MEGFVCAQEIAKCLRQGFDDRSIAPPVLRSWHKLCGSLPRSEAIIAYTARKSPFQAFAVNGAGAICVKMRACLTSGLVYGEQG</sequence>
<organism evidence="1 2">
    <name type="scientific">Sphingomonas panacis</name>
    <dbReference type="NCBI Taxonomy" id="1560345"/>
    <lineage>
        <taxon>Bacteria</taxon>
        <taxon>Pseudomonadati</taxon>
        <taxon>Pseudomonadota</taxon>
        <taxon>Alphaproteobacteria</taxon>
        <taxon>Sphingomonadales</taxon>
        <taxon>Sphingomonadaceae</taxon>
        <taxon>Sphingomonas</taxon>
    </lineage>
</organism>
<reference evidence="1 2" key="1">
    <citation type="submission" date="2016-01" db="EMBL/GenBank/DDBJ databases">
        <title>Complete genome and mega plasmid sequence of Sphingomonas panacis DCY99 elicits systemic resistance in rice to Xanthomonas oryzae.</title>
        <authorList>
            <person name="Kim Y.J."/>
            <person name="Yang D.C."/>
            <person name="Sing P."/>
        </authorList>
    </citation>
    <scope>NUCLEOTIDE SEQUENCE [LARGE SCALE GENOMIC DNA]</scope>
    <source>
        <strain evidence="1 2">DCY99</strain>
    </source>
</reference>
<dbReference type="Proteomes" id="UP000094256">
    <property type="component" value="Chromosome"/>
</dbReference>
<keyword evidence="2" id="KW-1185">Reference proteome</keyword>
<proteinExistence type="predicted"/>
<gene>
    <name evidence="1" type="ORF">AWL63_20040</name>
</gene>